<gene>
    <name evidence="1" type="ORF">RRG08_023869</name>
</gene>
<dbReference type="PANTHER" id="PTHR23304">
    <property type="entry name" value="SPOT2-RELATED"/>
    <property type="match status" value="1"/>
</dbReference>
<sequence>MFLKTLITLSLFVERLKRGGEMYSDSLANSRVFTSAMRDNVEEDSDWPREPIPEVISLRAAVLNGWDLHPGGSERYSPIPPPPLADPGTCDSPPLPPVEESTHLRSLFEALYLNVPRSIICVCVCGGRERCVCVEAEKGVFVCGGRERCVCVWRQRKVCLCVEAEKGVCVCVCEGRDMCVCVCGGRERCVCVWRQRKVCLCVEAEKGVCVCGGRERCVCVWRQRKVCLCVEAEKGVCVCVEAEKGVCVEAEKGVCVCVEAEKGVCVCGGRERCVCLEAEKGVFVCGGRERCVCVEAEKGVCVCVEAEKGVCVCGGRERCVCVEAEKGVFVCGGRESNDNDTKMNVSNSPGRSSAVSDSLGQCGGTLRLLDQSHKWKISSRPEINLIPFSGWLAMGYDYNSQLVTQLKPARDKSHSILSSSRPEINLIPFSGWLAMGYDYNSQLVTQLKPARDKSHSILRKPRLRALTEYSRTSDPLFLGPLNRTDQTSLATELSKFQDGDLVL</sequence>
<evidence type="ECO:0000313" key="2">
    <source>
        <dbReference type="Proteomes" id="UP001283361"/>
    </source>
</evidence>
<dbReference type="EMBL" id="JAWDGP010001217">
    <property type="protein sequence ID" value="KAK3793552.1"/>
    <property type="molecule type" value="Genomic_DNA"/>
</dbReference>
<dbReference type="InterPro" id="IPR015943">
    <property type="entry name" value="WD40/YVTN_repeat-like_dom_sf"/>
</dbReference>
<accession>A0AAE1AT83</accession>
<organism evidence="1 2">
    <name type="scientific">Elysia crispata</name>
    <name type="common">lettuce slug</name>
    <dbReference type="NCBI Taxonomy" id="231223"/>
    <lineage>
        <taxon>Eukaryota</taxon>
        <taxon>Metazoa</taxon>
        <taxon>Spiralia</taxon>
        <taxon>Lophotrochozoa</taxon>
        <taxon>Mollusca</taxon>
        <taxon>Gastropoda</taxon>
        <taxon>Heterobranchia</taxon>
        <taxon>Euthyneura</taxon>
        <taxon>Panpulmonata</taxon>
        <taxon>Sacoglossa</taxon>
        <taxon>Placobranchoidea</taxon>
        <taxon>Plakobranchidae</taxon>
        <taxon>Elysia</taxon>
    </lineage>
</organism>
<protein>
    <submittedName>
        <fullName evidence="1">Uncharacterized protein</fullName>
    </submittedName>
</protein>
<dbReference type="SUPFAM" id="SSF50978">
    <property type="entry name" value="WD40 repeat-like"/>
    <property type="match status" value="1"/>
</dbReference>
<evidence type="ECO:0000313" key="1">
    <source>
        <dbReference type="EMBL" id="KAK3793552.1"/>
    </source>
</evidence>
<reference evidence="1" key="1">
    <citation type="journal article" date="2023" name="G3 (Bethesda)">
        <title>A reference genome for the long-term kleptoplast-retaining sea slug Elysia crispata morphotype clarki.</title>
        <authorList>
            <person name="Eastman K.E."/>
            <person name="Pendleton A.L."/>
            <person name="Shaikh M.A."/>
            <person name="Suttiyut T."/>
            <person name="Ogas R."/>
            <person name="Tomko P."/>
            <person name="Gavelis G."/>
            <person name="Widhalm J.R."/>
            <person name="Wisecaver J.H."/>
        </authorList>
    </citation>
    <scope>NUCLEOTIDE SEQUENCE</scope>
    <source>
        <strain evidence="1">ECLA1</strain>
    </source>
</reference>
<proteinExistence type="predicted"/>
<comment type="caution">
    <text evidence="1">The sequence shown here is derived from an EMBL/GenBank/DDBJ whole genome shotgun (WGS) entry which is preliminary data.</text>
</comment>
<dbReference type="Gene3D" id="2.130.10.10">
    <property type="entry name" value="YVTN repeat-like/Quinoprotein amine dehydrogenase"/>
    <property type="match status" value="1"/>
</dbReference>
<name>A0AAE1AT83_9GAST</name>
<dbReference type="InterPro" id="IPR036322">
    <property type="entry name" value="WD40_repeat_dom_sf"/>
</dbReference>
<keyword evidence="2" id="KW-1185">Reference proteome</keyword>
<dbReference type="Proteomes" id="UP001283361">
    <property type="component" value="Unassembled WGS sequence"/>
</dbReference>
<dbReference type="PANTHER" id="PTHR23304:SF183">
    <property type="entry name" value="T. BRUCEI SPP.-SPECIFIC PROTEIN"/>
    <property type="match status" value="1"/>
</dbReference>
<dbReference type="AlphaFoldDB" id="A0AAE1AT83"/>